<dbReference type="GO" id="GO:0003677">
    <property type="term" value="F:DNA binding"/>
    <property type="evidence" value="ECO:0007669"/>
    <property type="project" value="InterPro"/>
</dbReference>
<feature type="compositionally biased region" description="Low complexity" evidence="4">
    <location>
        <begin position="265"/>
        <end position="283"/>
    </location>
</feature>
<keyword evidence="3" id="KW-0539">Nucleus</keyword>
<keyword evidence="7" id="KW-1185">Reference proteome</keyword>
<dbReference type="InterPro" id="IPR046955">
    <property type="entry name" value="PHR1-like"/>
</dbReference>
<sequence length="310" mass="34817">MGSYGRKGAVRPYIRSKVPRLRWTPDLHQCFVDAIERLGGQEKATPKLVLQKMDVRGLTISHVKSHLQMYRSMKNDLLGQDVHSSQERELSFDGHDEENDLLGFISSSKPIKHPDSQFIYSPLLPKRARIETTSSISSHDLQCGQRICNTVADPYCFEDYVESMGERRGIKEGFRWQTEAPFTVFSLPPDLYNLNAFGYAVEESEFSKIAKQEGQQLTSRVYAMDNAEDSFRSPSQSIDVARLEKKEAGGCKLSLSLSLHPSRQRSNASSGSEISEAISWSSRSKFKECSGSSSEERDINLDLSISLCGT</sequence>
<dbReference type="Gene3D" id="1.10.10.60">
    <property type="entry name" value="Homeodomain-like"/>
    <property type="match status" value="1"/>
</dbReference>
<feature type="domain" description="HTH myb-type" evidence="5">
    <location>
        <begin position="15"/>
        <end position="75"/>
    </location>
</feature>
<evidence type="ECO:0000313" key="7">
    <source>
        <dbReference type="Proteomes" id="UP000655225"/>
    </source>
</evidence>
<dbReference type="InterPro" id="IPR001005">
    <property type="entry name" value="SANT/Myb"/>
</dbReference>
<dbReference type="OrthoDB" id="551907at2759"/>
<dbReference type="EMBL" id="JABCRI010000010">
    <property type="protein sequence ID" value="KAF8398819.1"/>
    <property type="molecule type" value="Genomic_DNA"/>
</dbReference>
<organism evidence="6 7">
    <name type="scientific">Tetracentron sinense</name>
    <name type="common">Spur-leaf</name>
    <dbReference type="NCBI Taxonomy" id="13715"/>
    <lineage>
        <taxon>Eukaryota</taxon>
        <taxon>Viridiplantae</taxon>
        <taxon>Streptophyta</taxon>
        <taxon>Embryophyta</taxon>
        <taxon>Tracheophyta</taxon>
        <taxon>Spermatophyta</taxon>
        <taxon>Magnoliopsida</taxon>
        <taxon>Trochodendrales</taxon>
        <taxon>Trochodendraceae</taxon>
        <taxon>Tetracentron</taxon>
    </lineage>
</organism>
<dbReference type="PANTHER" id="PTHR31314:SF188">
    <property type="entry name" value="TRANSCRIPTION FACTOR KAN2 ISOFORM X1-RELATED"/>
    <property type="match status" value="1"/>
</dbReference>
<dbReference type="OMA" id="ICERVAY"/>
<name>A0A834Z0L3_TETSI</name>
<dbReference type="AlphaFoldDB" id="A0A834Z0L3"/>
<feature type="region of interest" description="Disordered" evidence="4">
    <location>
        <begin position="262"/>
        <end position="297"/>
    </location>
</feature>
<keyword evidence="1" id="KW-0805">Transcription regulation</keyword>
<dbReference type="Proteomes" id="UP000655225">
    <property type="component" value="Unassembled WGS sequence"/>
</dbReference>
<gene>
    <name evidence="6" type="ORF">HHK36_014679</name>
</gene>
<proteinExistence type="predicted"/>
<dbReference type="GO" id="GO:0003700">
    <property type="term" value="F:DNA-binding transcription factor activity"/>
    <property type="evidence" value="ECO:0007669"/>
    <property type="project" value="InterPro"/>
</dbReference>
<dbReference type="FunFam" id="1.10.10.60:FF:000002">
    <property type="entry name" value="Myb family transcription factor"/>
    <property type="match status" value="1"/>
</dbReference>
<dbReference type="InterPro" id="IPR009057">
    <property type="entry name" value="Homeodomain-like_sf"/>
</dbReference>
<dbReference type="PANTHER" id="PTHR31314">
    <property type="entry name" value="MYB FAMILY TRANSCRIPTION FACTOR PHL7-LIKE"/>
    <property type="match status" value="1"/>
</dbReference>
<evidence type="ECO:0000256" key="2">
    <source>
        <dbReference type="ARBA" id="ARBA00023163"/>
    </source>
</evidence>
<dbReference type="NCBIfam" id="TIGR01557">
    <property type="entry name" value="myb_SHAQKYF"/>
    <property type="match status" value="1"/>
</dbReference>
<dbReference type="PROSITE" id="PS51294">
    <property type="entry name" value="HTH_MYB"/>
    <property type="match status" value="1"/>
</dbReference>
<evidence type="ECO:0000256" key="4">
    <source>
        <dbReference type="SAM" id="MobiDB-lite"/>
    </source>
</evidence>
<dbReference type="InterPro" id="IPR017930">
    <property type="entry name" value="Myb_dom"/>
</dbReference>
<evidence type="ECO:0000256" key="1">
    <source>
        <dbReference type="ARBA" id="ARBA00023015"/>
    </source>
</evidence>
<dbReference type="Pfam" id="PF00249">
    <property type="entry name" value="Myb_DNA-binding"/>
    <property type="match status" value="1"/>
</dbReference>
<evidence type="ECO:0000313" key="6">
    <source>
        <dbReference type="EMBL" id="KAF8398819.1"/>
    </source>
</evidence>
<evidence type="ECO:0000256" key="3">
    <source>
        <dbReference type="ARBA" id="ARBA00023242"/>
    </source>
</evidence>
<evidence type="ECO:0000259" key="5">
    <source>
        <dbReference type="PROSITE" id="PS51294"/>
    </source>
</evidence>
<dbReference type="InterPro" id="IPR006447">
    <property type="entry name" value="Myb_dom_plants"/>
</dbReference>
<comment type="caution">
    <text evidence="6">The sequence shown here is derived from an EMBL/GenBank/DDBJ whole genome shotgun (WGS) entry which is preliminary data.</text>
</comment>
<accession>A0A834Z0L3</accession>
<dbReference type="SUPFAM" id="SSF46689">
    <property type="entry name" value="Homeodomain-like"/>
    <property type="match status" value="1"/>
</dbReference>
<keyword evidence="2" id="KW-0804">Transcription</keyword>
<protein>
    <recommendedName>
        <fullName evidence="5">HTH myb-type domain-containing protein</fullName>
    </recommendedName>
</protein>
<reference evidence="6 7" key="1">
    <citation type="submission" date="2020-04" db="EMBL/GenBank/DDBJ databases">
        <title>Plant Genome Project.</title>
        <authorList>
            <person name="Zhang R.-G."/>
        </authorList>
    </citation>
    <scope>NUCLEOTIDE SEQUENCE [LARGE SCALE GENOMIC DNA]</scope>
    <source>
        <strain evidence="6">YNK0</strain>
        <tissue evidence="6">Leaf</tissue>
    </source>
</reference>